<organism evidence="1">
    <name type="scientific">candidate division WOR-3 bacterium</name>
    <dbReference type="NCBI Taxonomy" id="2052148"/>
    <lineage>
        <taxon>Bacteria</taxon>
        <taxon>Bacteria division WOR-3</taxon>
    </lineage>
</organism>
<dbReference type="AlphaFoldDB" id="A0A7V3ZSK0"/>
<dbReference type="InterPro" id="IPR009045">
    <property type="entry name" value="Zn_M74/Hedgehog-like"/>
</dbReference>
<comment type="caution">
    <text evidence="1">The sequence shown here is derived from an EMBL/GenBank/DDBJ whole genome shotgun (WGS) entry which is preliminary data.</text>
</comment>
<reference evidence="1" key="1">
    <citation type="journal article" date="2020" name="mSystems">
        <title>Genome- and Community-Level Interaction Insights into Carbon Utilization and Element Cycling Functions of Hydrothermarchaeota in Hydrothermal Sediment.</title>
        <authorList>
            <person name="Zhou Z."/>
            <person name="Liu Y."/>
            <person name="Xu W."/>
            <person name="Pan J."/>
            <person name="Luo Z.H."/>
            <person name="Li M."/>
        </authorList>
    </citation>
    <scope>NUCLEOTIDE SEQUENCE [LARGE SCALE GENOMIC DNA]</scope>
    <source>
        <strain evidence="1">SpSt-695</strain>
    </source>
</reference>
<proteinExistence type="predicted"/>
<dbReference type="Gene3D" id="3.30.1380.10">
    <property type="match status" value="1"/>
</dbReference>
<sequence length="240" mass="27161">MRVTSPSGRPVQGFPVNLTARAVLYSGGHDHDGNRPVGIFEQNHGQTNENGEFRTYYYATQFGGIERIIASGGNISDSADLTVRVPGLILLYDYPDYIKVGGTQNHHGPPDWQEDHNHFCMPEVANAIFEIAEEYVDSGGERIYINDLSLPYGGLFDIEGNWDTPHNSHRKGENADIAGNCVIHPPNRPEERGRFCRENQMINIIDVVARNLNLQINWSYEYDRQGNPRHHYHFTIRGGR</sequence>
<name>A0A7V3ZSK0_UNCW3</name>
<dbReference type="EMBL" id="DTDP01000048">
    <property type="protein sequence ID" value="HGK53613.1"/>
    <property type="molecule type" value="Genomic_DNA"/>
</dbReference>
<evidence type="ECO:0000313" key="1">
    <source>
        <dbReference type="EMBL" id="HGK53613.1"/>
    </source>
</evidence>
<gene>
    <name evidence="1" type="ORF">ENU72_01145</name>
</gene>
<protein>
    <submittedName>
        <fullName evidence="1">Uncharacterized protein</fullName>
    </submittedName>
</protein>
<accession>A0A7V3ZSK0</accession>
<dbReference type="SUPFAM" id="SSF55166">
    <property type="entry name" value="Hedgehog/DD-peptidase"/>
    <property type="match status" value="1"/>
</dbReference>